<keyword evidence="5" id="KW-0804">Transcription</keyword>
<evidence type="ECO:0000313" key="8">
    <source>
        <dbReference type="EMBL" id="GLQ29293.1"/>
    </source>
</evidence>
<keyword evidence="4" id="KW-0805">Transcription regulation</keyword>
<dbReference type="InterPro" id="IPR002712">
    <property type="entry name" value="CcdB"/>
</dbReference>
<dbReference type="EMBL" id="BSNL01000020">
    <property type="protein sequence ID" value="GLQ29293.1"/>
    <property type="molecule type" value="Genomic_DNA"/>
</dbReference>
<keyword evidence="9" id="KW-1185">Reference proteome</keyword>
<comment type="similarity">
    <text evidence="1">Belongs to the CcdB toxin family.</text>
</comment>
<organism evidence="8 9">
    <name type="scientific">Sulfitobacter pacificus</name>
    <dbReference type="NCBI Taxonomy" id="1499314"/>
    <lineage>
        <taxon>Bacteria</taxon>
        <taxon>Pseudomonadati</taxon>
        <taxon>Pseudomonadota</taxon>
        <taxon>Alphaproteobacteria</taxon>
        <taxon>Rhodobacterales</taxon>
        <taxon>Roseobacteraceae</taxon>
        <taxon>Sulfitobacter</taxon>
    </lineage>
</organism>
<evidence type="ECO:0000256" key="3">
    <source>
        <dbReference type="ARBA" id="ARBA00022491"/>
    </source>
</evidence>
<keyword evidence="3" id="KW-0678">Repressor</keyword>
<reference evidence="8" key="2">
    <citation type="submission" date="2023-01" db="EMBL/GenBank/DDBJ databases">
        <title>Draft genome sequence of Sulfitobacter pacificus strain NBRC 109915.</title>
        <authorList>
            <person name="Sun Q."/>
            <person name="Mori K."/>
        </authorList>
    </citation>
    <scope>NUCLEOTIDE SEQUENCE</scope>
    <source>
        <strain evidence="8">NBRC 109915</strain>
    </source>
</reference>
<gene>
    <name evidence="8" type="ORF">GCM10007927_40970</name>
</gene>
<evidence type="ECO:0000313" key="9">
    <source>
        <dbReference type="Proteomes" id="UP001161388"/>
    </source>
</evidence>
<evidence type="ECO:0000256" key="6">
    <source>
        <dbReference type="ARBA" id="ARBA00029628"/>
    </source>
</evidence>
<reference evidence="8" key="1">
    <citation type="journal article" date="2014" name="Int. J. Syst. Evol. Microbiol.">
        <title>Complete genome of a new Firmicutes species belonging to the dominant human colonic microbiota ('Ruminococcus bicirculans') reveals two chromosomes and a selective capacity to utilize plant glucans.</title>
        <authorList>
            <consortium name="NISC Comparative Sequencing Program"/>
            <person name="Wegmann U."/>
            <person name="Louis P."/>
            <person name="Goesmann A."/>
            <person name="Henrissat B."/>
            <person name="Duncan S.H."/>
            <person name="Flint H.J."/>
        </authorList>
    </citation>
    <scope>NUCLEOTIDE SEQUENCE</scope>
    <source>
        <strain evidence="8">NBRC 109915</strain>
    </source>
</reference>
<evidence type="ECO:0000256" key="5">
    <source>
        <dbReference type="ARBA" id="ARBA00023163"/>
    </source>
</evidence>
<evidence type="ECO:0000256" key="7">
    <source>
        <dbReference type="ARBA" id="ARBA00033135"/>
    </source>
</evidence>
<dbReference type="Gene3D" id="2.30.30.110">
    <property type="match status" value="1"/>
</dbReference>
<protein>
    <recommendedName>
        <fullName evidence="2">Toxin CcdB</fullName>
    </recommendedName>
    <alternativeName>
        <fullName evidence="7">Cytotoxic protein CcdB</fullName>
    </alternativeName>
    <alternativeName>
        <fullName evidence="6">Protein LetD</fullName>
    </alternativeName>
</protein>
<evidence type="ECO:0000256" key="1">
    <source>
        <dbReference type="ARBA" id="ARBA00005230"/>
    </source>
</evidence>
<dbReference type="Pfam" id="PF01845">
    <property type="entry name" value="CcdB"/>
    <property type="match status" value="1"/>
</dbReference>
<dbReference type="InterPro" id="IPR011067">
    <property type="entry name" value="Plasmid_toxin/cell-grow_inhib"/>
</dbReference>
<comment type="caution">
    <text evidence="8">The sequence shown here is derived from an EMBL/GenBank/DDBJ whole genome shotgun (WGS) entry which is preliminary data.</text>
</comment>
<name>A0ABQ5VPZ7_9RHOB</name>
<evidence type="ECO:0000256" key="2">
    <source>
        <dbReference type="ARBA" id="ARBA00015075"/>
    </source>
</evidence>
<proteinExistence type="inferred from homology"/>
<accession>A0ABQ5VPZ7</accession>
<evidence type="ECO:0000256" key="4">
    <source>
        <dbReference type="ARBA" id="ARBA00023015"/>
    </source>
</evidence>
<dbReference type="Proteomes" id="UP001161388">
    <property type="component" value="Unassembled WGS sequence"/>
</dbReference>
<sequence>MSKYDLHPTRNGTGYLLDLQTNFLAVQRSRMMAPVMPVTDVPQRTTGLHPLIEVDGASYVVATHLMAAVPQSILLPSVANFSSQADEFTRALDLLFQGY</sequence>
<dbReference type="SUPFAM" id="SSF50118">
    <property type="entry name" value="Cell growth inhibitor/plasmid maintenance toxic component"/>
    <property type="match status" value="1"/>
</dbReference>
<dbReference type="RefSeq" id="WP_284376647.1">
    <property type="nucleotide sequence ID" value="NZ_BSNL01000020.1"/>
</dbReference>